<dbReference type="eggNOG" id="arCOG05559">
    <property type="taxonomic scope" value="Archaea"/>
</dbReference>
<dbReference type="SUPFAM" id="SSF57783">
    <property type="entry name" value="Zinc beta-ribbon"/>
    <property type="match status" value="1"/>
</dbReference>
<evidence type="ECO:0000256" key="3">
    <source>
        <dbReference type="ARBA" id="ARBA00023163"/>
    </source>
</evidence>
<evidence type="ECO:0000256" key="1">
    <source>
        <dbReference type="ARBA" id="ARBA00022737"/>
    </source>
</evidence>
<keyword evidence="1" id="KW-0677">Repeat</keyword>
<protein>
    <submittedName>
        <fullName evidence="6">Zinc finger, TFIIB-type domain protein</fullName>
    </submittedName>
</protein>
<dbReference type="STRING" id="384616.Pisl_0955"/>
<evidence type="ECO:0000313" key="6">
    <source>
        <dbReference type="EMBL" id="ABL88131.1"/>
    </source>
</evidence>
<dbReference type="PANTHER" id="PTHR11618:SF13">
    <property type="entry name" value="TRANSCRIPTION INITIATION FACTOR IIB"/>
    <property type="match status" value="1"/>
</dbReference>
<dbReference type="EMBL" id="CP000504">
    <property type="protein sequence ID" value="ABL88131.1"/>
    <property type="molecule type" value="Genomic_DNA"/>
</dbReference>
<feature type="domain" description="TFIIB-type" evidence="5">
    <location>
        <begin position="1"/>
        <end position="28"/>
    </location>
</feature>
<dbReference type="InterPro" id="IPR036915">
    <property type="entry name" value="Cyclin-like_sf"/>
</dbReference>
<sequence>MICPYCRSDKIILKDGEYICTECGTVLGFEVVAPVSKQNMSVIRRRTIFLSLEKENKKTINMKYSDIVKFYINKISTELAIENIREVAWDLFQKLDKRVYQGKNPRVIAASVVYLAAEAMGVQIYKQTIAKIVNISKFTIRDTVSKLRRHVSTTH</sequence>
<dbReference type="SUPFAM" id="SSF47954">
    <property type="entry name" value="Cyclin-like"/>
    <property type="match status" value="1"/>
</dbReference>
<dbReference type="PANTHER" id="PTHR11618">
    <property type="entry name" value="TRANSCRIPTION INITIATION FACTOR IIB-RELATED"/>
    <property type="match status" value="1"/>
</dbReference>
<keyword evidence="4" id="KW-0863">Zinc-finger</keyword>
<keyword evidence="4" id="KW-0479">Metal-binding</keyword>
<organism evidence="6 7">
    <name type="scientific">Pyrobaculum islandicum (strain DSM 4184 / JCM 9189 / GEO3)</name>
    <dbReference type="NCBI Taxonomy" id="384616"/>
    <lineage>
        <taxon>Archaea</taxon>
        <taxon>Thermoproteota</taxon>
        <taxon>Thermoprotei</taxon>
        <taxon>Thermoproteales</taxon>
        <taxon>Thermoproteaceae</taxon>
        <taxon>Pyrobaculum</taxon>
    </lineage>
</organism>
<dbReference type="AlphaFoldDB" id="A1RT49"/>
<keyword evidence="4" id="KW-0862">Zinc</keyword>
<proteinExistence type="predicted"/>
<dbReference type="PROSITE" id="PS51134">
    <property type="entry name" value="ZF_TFIIB"/>
    <property type="match status" value="1"/>
</dbReference>
<keyword evidence="7" id="KW-1185">Reference proteome</keyword>
<dbReference type="GO" id="GO:0070897">
    <property type="term" value="P:transcription preinitiation complex assembly"/>
    <property type="evidence" value="ECO:0007669"/>
    <property type="project" value="InterPro"/>
</dbReference>
<dbReference type="Gene3D" id="1.10.472.10">
    <property type="entry name" value="Cyclin-like"/>
    <property type="match status" value="1"/>
</dbReference>
<dbReference type="GO" id="GO:0008270">
    <property type="term" value="F:zinc ion binding"/>
    <property type="evidence" value="ECO:0007669"/>
    <property type="project" value="UniProtKB-KW"/>
</dbReference>
<accession>A1RT49</accession>
<dbReference type="Proteomes" id="UP000002595">
    <property type="component" value="Chromosome"/>
</dbReference>
<name>A1RT49_PYRIL</name>
<gene>
    <name evidence="6" type="ordered locus">Pisl_0955</name>
</gene>
<reference evidence="6" key="1">
    <citation type="submission" date="2006-12" db="EMBL/GenBank/DDBJ databases">
        <title>Complete sequence of Pyrobaculum islandicum DSM 4184.</title>
        <authorList>
            <person name="Copeland A."/>
            <person name="Lucas S."/>
            <person name="Lapidus A."/>
            <person name="Barry K."/>
            <person name="Detter J.C."/>
            <person name="Glavina del Rio T."/>
            <person name="Dalin E."/>
            <person name="Tice H."/>
            <person name="Pitluck S."/>
            <person name="Meincke L."/>
            <person name="Brettin T."/>
            <person name="Bruce D."/>
            <person name="Han C."/>
            <person name="Tapia R."/>
            <person name="Gilna P."/>
            <person name="Schmutz J."/>
            <person name="Larimer F."/>
            <person name="Land M."/>
            <person name="Hauser L."/>
            <person name="Kyrpides N."/>
            <person name="Mikhailova N."/>
            <person name="Cozen A.E."/>
            <person name="Fitz-Gibbon S.T."/>
            <person name="House C.H."/>
            <person name="Saltikov C."/>
            <person name="Lowe T."/>
            <person name="Richardson P."/>
        </authorList>
    </citation>
    <scope>NUCLEOTIDE SEQUENCE [LARGE SCALE GENOMIC DNA]</scope>
    <source>
        <strain evidence="6">DSM 4184</strain>
    </source>
</reference>
<dbReference type="InterPro" id="IPR000812">
    <property type="entry name" value="TFIIB"/>
</dbReference>
<evidence type="ECO:0000313" key="7">
    <source>
        <dbReference type="Proteomes" id="UP000002595"/>
    </source>
</evidence>
<dbReference type="Pfam" id="PF08271">
    <property type="entry name" value="Zn_Ribbon_TF"/>
    <property type="match status" value="1"/>
</dbReference>
<dbReference type="GO" id="GO:0097550">
    <property type="term" value="C:transcription preinitiation complex"/>
    <property type="evidence" value="ECO:0007669"/>
    <property type="project" value="TreeGrafter"/>
</dbReference>
<evidence type="ECO:0000259" key="5">
    <source>
        <dbReference type="PROSITE" id="PS51134"/>
    </source>
</evidence>
<dbReference type="Gene3D" id="2.20.25.10">
    <property type="match status" value="1"/>
</dbReference>
<dbReference type="KEGG" id="pis:Pisl_0955"/>
<dbReference type="RefSeq" id="WP_011762706.1">
    <property type="nucleotide sequence ID" value="NC_008701.1"/>
</dbReference>
<dbReference type="CDD" id="cd00043">
    <property type="entry name" value="CYCLIN_SF"/>
    <property type="match status" value="1"/>
</dbReference>
<dbReference type="HOGENOM" id="CLU_1656936_0_0_2"/>
<evidence type="ECO:0000256" key="4">
    <source>
        <dbReference type="PROSITE-ProRule" id="PRU00469"/>
    </source>
</evidence>
<keyword evidence="3" id="KW-0804">Transcription</keyword>
<dbReference type="InterPro" id="IPR013137">
    <property type="entry name" value="Znf_TFIIB"/>
</dbReference>
<dbReference type="GeneID" id="4616418"/>
<evidence type="ECO:0000256" key="2">
    <source>
        <dbReference type="ARBA" id="ARBA00023015"/>
    </source>
</evidence>
<dbReference type="OrthoDB" id="27163at2157"/>
<dbReference type="Pfam" id="PF00382">
    <property type="entry name" value="TFIIB"/>
    <property type="match status" value="1"/>
</dbReference>
<dbReference type="GO" id="GO:0017025">
    <property type="term" value="F:TBP-class protein binding"/>
    <property type="evidence" value="ECO:0007669"/>
    <property type="project" value="InterPro"/>
</dbReference>
<keyword evidence="2" id="KW-0805">Transcription regulation</keyword>
<dbReference type="InterPro" id="IPR013150">
    <property type="entry name" value="TFIIB_cyclin"/>
</dbReference>